<evidence type="ECO:0000313" key="3">
    <source>
        <dbReference type="Proteomes" id="UP000578449"/>
    </source>
</evidence>
<dbReference type="InterPro" id="IPR029032">
    <property type="entry name" value="AhpD-like"/>
</dbReference>
<dbReference type="Pfam" id="PF02627">
    <property type="entry name" value="CMD"/>
    <property type="match status" value="1"/>
</dbReference>
<keyword evidence="3" id="KW-1185">Reference proteome</keyword>
<evidence type="ECO:0000259" key="1">
    <source>
        <dbReference type="Pfam" id="PF02627"/>
    </source>
</evidence>
<dbReference type="NCBIfam" id="TIGR00778">
    <property type="entry name" value="ahpD_dom"/>
    <property type="match status" value="1"/>
</dbReference>
<dbReference type="AlphaFoldDB" id="A0A840P661"/>
<dbReference type="InterPro" id="IPR003779">
    <property type="entry name" value="CMD-like"/>
</dbReference>
<name>A0A840P661_9ACTN</name>
<dbReference type="Proteomes" id="UP000578449">
    <property type="component" value="Unassembled WGS sequence"/>
</dbReference>
<protein>
    <submittedName>
        <fullName evidence="2">AhpD family alkylhydroperoxidase</fullName>
    </submittedName>
</protein>
<dbReference type="RefSeq" id="WP_185052110.1">
    <property type="nucleotide sequence ID" value="NZ_BAABIX010000015.1"/>
</dbReference>
<dbReference type="PANTHER" id="PTHR34846:SF7">
    <property type="entry name" value="BLL7811 PROTEIN"/>
    <property type="match status" value="1"/>
</dbReference>
<reference evidence="2 3" key="1">
    <citation type="submission" date="2020-08" db="EMBL/GenBank/DDBJ databases">
        <title>Genomic Encyclopedia of Type Strains, Phase IV (KMG-IV): sequencing the most valuable type-strain genomes for metagenomic binning, comparative biology and taxonomic classification.</title>
        <authorList>
            <person name="Goeker M."/>
        </authorList>
    </citation>
    <scope>NUCLEOTIDE SEQUENCE [LARGE SCALE GENOMIC DNA]</scope>
    <source>
        <strain evidence="2 3">DSM 45615</strain>
    </source>
</reference>
<comment type="caution">
    <text evidence="2">The sequence shown here is derived from an EMBL/GenBank/DDBJ whole genome shotgun (WGS) entry which is preliminary data.</text>
</comment>
<accession>A0A840P661</accession>
<evidence type="ECO:0000313" key="2">
    <source>
        <dbReference type="EMBL" id="MBB5135158.1"/>
    </source>
</evidence>
<gene>
    <name evidence="2" type="ORF">HNP84_004894</name>
</gene>
<dbReference type="SUPFAM" id="SSF69118">
    <property type="entry name" value="AhpD-like"/>
    <property type="match status" value="1"/>
</dbReference>
<proteinExistence type="predicted"/>
<dbReference type="InterPro" id="IPR004675">
    <property type="entry name" value="AhpD_core"/>
</dbReference>
<organism evidence="2 3">
    <name type="scientific">Thermocatellispora tengchongensis</name>
    <dbReference type="NCBI Taxonomy" id="1073253"/>
    <lineage>
        <taxon>Bacteria</taxon>
        <taxon>Bacillati</taxon>
        <taxon>Actinomycetota</taxon>
        <taxon>Actinomycetes</taxon>
        <taxon>Streptosporangiales</taxon>
        <taxon>Streptosporangiaceae</taxon>
        <taxon>Thermocatellispora</taxon>
    </lineage>
</organism>
<dbReference type="PANTHER" id="PTHR34846">
    <property type="entry name" value="4-CARBOXYMUCONOLACTONE DECARBOXYLASE FAMILY PROTEIN (AFU_ORTHOLOGUE AFUA_6G11590)"/>
    <property type="match status" value="1"/>
</dbReference>
<feature type="domain" description="Carboxymuconolactone decarboxylase-like" evidence="1">
    <location>
        <begin position="13"/>
        <end position="93"/>
    </location>
</feature>
<sequence>MTPRINIAELAPKGYQAMLGVEMYLANSRLPKNTLGLVKLRASQINGCSFCVDMHAHELKKEGESDERLWSVAAWRESPYFTEAERAALALCEEVTRLADRGETVPDPVWQEAEKHFAPEVLADLVLALALINAWNRIAVTCRTVPGSYRK</sequence>
<keyword evidence="2" id="KW-0560">Oxidoreductase</keyword>
<dbReference type="EMBL" id="JACHGN010000010">
    <property type="protein sequence ID" value="MBB5135158.1"/>
    <property type="molecule type" value="Genomic_DNA"/>
</dbReference>
<dbReference type="Gene3D" id="1.20.1290.10">
    <property type="entry name" value="AhpD-like"/>
    <property type="match status" value="1"/>
</dbReference>
<dbReference type="GO" id="GO:0051920">
    <property type="term" value="F:peroxiredoxin activity"/>
    <property type="evidence" value="ECO:0007669"/>
    <property type="project" value="InterPro"/>
</dbReference>
<keyword evidence="2" id="KW-0575">Peroxidase</keyword>